<dbReference type="EMBL" id="LLKB01000005">
    <property type="protein sequence ID" value="KQC85107.1"/>
    <property type="molecule type" value="Genomic_DNA"/>
</dbReference>
<comment type="caution">
    <text evidence="2">The sequence shown here is derived from an EMBL/GenBank/DDBJ whole genome shotgun (WGS) entry which is preliminary data.</text>
</comment>
<sequence length="264" mass="30189">MIRSELYKFFKSWKSKIVIFIALVLGVLHSIDSIFFTGTSDVKLNPYHPAFASFMSGISAKGYYRTYFLWTMPVLFMIAYCGKYVVEHKHNVAMVSYMKKNKKTYFFSKIITSAIVAVIINIVPNIVSIVMTVTFLHGKKGFMDSEQFSVAELGKFSYWCVHNPDLTYIIFLLTNLLVAALLGIMCQSIIFLLMDTKLSMLIVSAIWIGIYFGNGYFFIGNVMQPFVDENTLQTFLMCFVTYIPMVLIWSVAAYFKVVGKNDEI</sequence>
<keyword evidence="1" id="KW-0472">Membrane</keyword>
<evidence type="ECO:0000313" key="2">
    <source>
        <dbReference type="EMBL" id="KQC85107.1"/>
    </source>
</evidence>
<accession>A0AAW3JRJ2</accession>
<feature type="transmembrane region" description="Helical" evidence="1">
    <location>
        <begin position="166"/>
        <end position="193"/>
    </location>
</feature>
<evidence type="ECO:0008006" key="4">
    <source>
        <dbReference type="Google" id="ProtNLM"/>
    </source>
</evidence>
<organism evidence="2 3">
    <name type="scientific">Butyribacter intestini</name>
    <dbReference type="NCBI Taxonomy" id="1703332"/>
    <lineage>
        <taxon>Bacteria</taxon>
        <taxon>Bacillati</taxon>
        <taxon>Bacillota</taxon>
        <taxon>Clostridia</taxon>
        <taxon>Lachnospirales</taxon>
        <taxon>Lachnospiraceae</taxon>
        <taxon>Butyribacter</taxon>
    </lineage>
</organism>
<name>A0AAW3JRJ2_9FIRM</name>
<dbReference type="RefSeq" id="WP_055944648.1">
    <property type="nucleotide sequence ID" value="NZ_JAQDCV010000005.1"/>
</dbReference>
<evidence type="ECO:0000313" key="3">
    <source>
        <dbReference type="Proteomes" id="UP000050833"/>
    </source>
</evidence>
<feature type="transmembrane region" description="Helical" evidence="1">
    <location>
        <begin position="200"/>
        <end position="219"/>
    </location>
</feature>
<dbReference type="Proteomes" id="UP000050833">
    <property type="component" value="Unassembled WGS sequence"/>
</dbReference>
<reference evidence="2 3" key="1">
    <citation type="submission" date="2015-10" db="EMBL/GenBank/DDBJ databases">
        <title>Butyribacter intestini gen. nov., sp. nov., a butyric acid-producing bacterium of the family Lachnospiraceae isolated from the human faeces.</title>
        <authorList>
            <person name="Zou Y."/>
            <person name="Xue W."/>
            <person name="Luo G."/>
            <person name="Lv M."/>
        </authorList>
    </citation>
    <scope>NUCLEOTIDE SEQUENCE [LARGE SCALE GENOMIC DNA]</scope>
    <source>
        <strain evidence="2 3">TF01-11</strain>
    </source>
</reference>
<proteinExistence type="predicted"/>
<feature type="transmembrane region" description="Helical" evidence="1">
    <location>
        <begin position="106"/>
        <end position="136"/>
    </location>
</feature>
<feature type="transmembrane region" description="Helical" evidence="1">
    <location>
        <begin position="231"/>
        <end position="255"/>
    </location>
</feature>
<keyword evidence="1" id="KW-0812">Transmembrane</keyword>
<dbReference type="AlphaFoldDB" id="A0AAW3JRJ2"/>
<protein>
    <recommendedName>
        <fullName evidence="4">ABC-2 family transporter protein</fullName>
    </recommendedName>
</protein>
<feature type="transmembrane region" description="Helical" evidence="1">
    <location>
        <begin position="67"/>
        <end position="86"/>
    </location>
</feature>
<keyword evidence="3" id="KW-1185">Reference proteome</keyword>
<keyword evidence="1" id="KW-1133">Transmembrane helix</keyword>
<gene>
    <name evidence="2" type="ORF">APZ18_10415</name>
</gene>
<evidence type="ECO:0000256" key="1">
    <source>
        <dbReference type="SAM" id="Phobius"/>
    </source>
</evidence>